<dbReference type="Proteomes" id="UP000242415">
    <property type="component" value="Unassembled WGS sequence"/>
</dbReference>
<evidence type="ECO:0000313" key="2">
    <source>
        <dbReference type="EMBL" id="SDY06481.1"/>
    </source>
</evidence>
<dbReference type="AlphaFoldDB" id="A0A1H3GT79"/>
<feature type="compositionally biased region" description="Gly residues" evidence="1">
    <location>
        <begin position="1"/>
        <end position="12"/>
    </location>
</feature>
<feature type="region of interest" description="Disordered" evidence="1">
    <location>
        <begin position="1"/>
        <end position="22"/>
    </location>
</feature>
<name>A0A1H3GT79_9ACTN</name>
<keyword evidence="3" id="KW-1185">Reference proteome</keyword>
<dbReference type="SUPFAM" id="SSF69304">
    <property type="entry name" value="Tricorn protease N-terminal domain"/>
    <property type="match status" value="1"/>
</dbReference>
<evidence type="ECO:0000313" key="3">
    <source>
        <dbReference type="Proteomes" id="UP000242415"/>
    </source>
</evidence>
<evidence type="ECO:0008006" key="4">
    <source>
        <dbReference type="Google" id="ProtNLM"/>
    </source>
</evidence>
<protein>
    <recommendedName>
        <fullName evidence="4">WD40-like Beta Propeller Repeat</fullName>
    </recommendedName>
</protein>
<dbReference type="OrthoDB" id="3343876at2"/>
<evidence type="ECO:0000256" key="1">
    <source>
        <dbReference type="SAM" id="MobiDB-lite"/>
    </source>
</evidence>
<proteinExistence type="predicted"/>
<gene>
    <name evidence="2" type="ORF">SAMN05444365_101552</name>
</gene>
<dbReference type="RefSeq" id="WP_091550925.1">
    <property type="nucleotide sequence ID" value="NZ_FNPH01000001.1"/>
</dbReference>
<reference evidence="3" key="1">
    <citation type="submission" date="2016-10" db="EMBL/GenBank/DDBJ databases">
        <authorList>
            <person name="Varghese N."/>
            <person name="Submissions S."/>
        </authorList>
    </citation>
    <scope>NUCLEOTIDE SEQUENCE [LARGE SCALE GENOMIC DNA]</scope>
    <source>
        <strain evidence="3">DSM 45245</strain>
    </source>
</reference>
<organism evidence="2 3">
    <name type="scientific">Micromonospora pattaloongensis</name>
    <dbReference type="NCBI Taxonomy" id="405436"/>
    <lineage>
        <taxon>Bacteria</taxon>
        <taxon>Bacillati</taxon>
        <taxon>Actinomycetota</taxon>
        <taxon>Actinomycetes</taxon>
        <taxon>Micromonosporales</taxon>
        <taxon>Micromonosporaceae</taxon>
        <taxon>Micromonospora</taxon>
    </lineage>
</organism>
<sequence length="385" mass="40396">MTAPAGGPGPGGTRAEAGPRRGRGWTTVGLVAALAAAAALLGLPTETPQRPAAPGLVTLAGTWPDAKPTEIPGVLPDGPGYAPLFFLDAHASLGTAPSADGRQLRLVLRAADGQVRELRRLPAAASPQYVGFVLAGDDVAWAESVADGAGLGRTEIWAADLRTGAPPRRVTADTGDVVFFNSQYDIVAADGRLHWMSVPRDTQGETEIRSVALSGGPVTARTEPGQWALSAWPWLVSAGSGQTGPVQLRDVDGEQVVRVKAAPTELLTCSPVWCRVLVLSGEDGPARLDLMRPDGSERQRVAGGTATASVMDVALLDRFEVLSLVNSQTAVTSKQQLVLYDIQRKRTVVVADGVGSVLTRAGLLWWSTGDNETTSWHALDLRTLD</sequence>
<dbReference type="EMBL" id="FNPH01000001">
    <property type="protein sequence ID" value="SDY06481.1"/>
    <property type="molecule type" value="Genomic_DNA"/>
</dbReference>
<accession>A0A1H3GT79</accession>
<dbReference type="STRING" id="405436.SAMN05444365_101552"/>